<evidence type="ECO:0000313" key="2">
    <source>
        <dbReference type="EMBL" id="KAF5363440.1"/>
    </source>
</evidence>
<dbReference type="Proteomes" id="UP000559027">
    <property type="component" value="Unassembled WGS sequence"/>
</dbReference>
<feature type="compositionally biased region" description="Basic and acidic residues" evidence="1">
    <location>
        <begin position="532"/>
        <end position="543"/>
    </location>
</feature>
<proteinExistence type="predicted"/>
<feature type="region of interest" description="Disordered" evidence="1">
    <location>
        <begin position="532"/>
        <end position="554"/>
    </location>
</feature>
<dbReference type="Gene3D" id="6.10.140.1020">
    <property type="match status" value="1"/>
</dbReference>
<feature type="compositionally biased region" description="Low complexity" evidence="1">
    <location>
        <begin position="257"/>
        <end position="269"/>
    </location>
</feature>
<dbReference type="OrthoDB" id="27934at2759"/>
<reference evidence="2 3" key="1">
    <citation type="journal article" date="2020" name="ISME J.">
        <title>Uncovering the hidden diversity of litter-decomposition mechanisms in mushroom-forming fungi.</title>
        <authorList>
            <person name="Floudas D."/>
            <person name="Bentzer J."/>
            <person name="Ahren D."/>
            <person name="Johansson T."/>
            <person name="Persson P."/>
            <person name="Tunlid A."/>
        </authorList>
    </citation>
    <scope>NUCLEOTIDE SEQUENCE [LARGE SCALE GENOMIC DNA]</scope>
    <source>
        <strain evidence="2 3">CBS 146.42</strain>
    </source>
</reference>
<organism evidence="2 3">
    <name type="scientific">Leucocoprinus leucothites</name>
    <dbReference type="NCBI Taxonomy" id="201217"/>
    <lineage>
        <taxon>Eukaryota</taxon>
        <taxon>Fungi</taxon>
        <taxon>Dikarya</taxon>
        <taxon>Basidiomycota</taxon>
        <taxon>Agaricomycotina</taxon>
        <taxon>Agaricomycetes</taxon>
        <taxon>Agaricomycetidae</taxon>
        <taxon>Agaricales</taxon>
        <taxon>Agaricineae</taxon>
        <taxon>Agaricaceae</taxon>
        <taxon>Leucocoprinus</taxon>
    </lineage>
</organism>
<feature type="region of interest" description="Disordered" evidence="1">
    <location>
        <begin position="59"/>
        <end position="79"/>
    </location>
</feature>
<protein>
    <submittedName>
        <fullName evidence="2">Uncharacterized protein</fullName>
    </submittedName>
</protein>
<evidence type="ECO:0000256" key="1">
    <source>
        <dbReference type="SAM" id="MobiDB-lite"/>
    </source>
</evidence>
<name>A0A8H5LMV3_9AGAR</name>
<dbReference type="EMBL" id="JAACJO010000001">
    <property type="protein sequence ID" value="KAF5363440.1"/>
    <property type="molecule type" value="Genomic_DNA"/>
</dbReference>
<sequence length="615" mass="67554">MTFISNCIDSLRSNAIPSDPQEPEGTIEAYQQDQEHQEPSLTVEMEIKPVENLVERHQADGVDIQSHHSEDEYAPSQTAYSRSGVDLGEHHLEPPTRMTPQNIPRDNEKEDAIYQHTEEQGTGASSPPPPVADTMLSGEAGTMSLICSPMDTGNRRHEETLVYTLPHLHPVIDEGTPPYLGFTGPQAPLPDRPTEKALEKGETLAVSSANDLCSSSPVAPKSPDLLGPLLSSPLFHELVSRPSSPVLVPSSPPTSSPPLISSRPSSPLRASDDAITKLTLTELPDMPVSDMQSRSSGHAISRDNLSTVKSGAKMATSDAEFESDVLIQKEQTNVMYHLPPNPKRPTLAAQRRQIEKLSKPFRPPCLVHHEVESPRCLSSLDVQENVTENMKESGRVTSPATIMPNAVKEPQVVREGGGGKRRTTTQAGAQFKSPLITSSSTGTGASSQANDPAVRLTPTIQMLERKLQILKRAIRIEEDDQENILRGLISKWTEVGREIAWEVWAGVKDNNTGEEFPVTTGKRSLQHSWHWEMGDDKRPKGENKNSGGLSEMADNELEGTDNMERVDLMEELVEEEDPGRLHHTLGTMLRQLGIDPQTLGWDDEEETFKNSSGEI</sequence>
<feature type="region of interest" description="Disordered" evidence="1">
    <location>
        <begin position="117"/>
        <end position="136"/>
    </location>
</feature>
<feature type="region of interest" description="Disordered" evidence="1">
    <location>
        <begin position="596"/>
        <end position="615"/>
    </location>
</feature>
<gene>
    <name evidence="2" type="ORF">D9756_000834</name>
</gene>
<dbReference type="AlphaFoldDB" id="A0A8H5LMV3"/>
<accession>A0A8H5LMV3</accession>
<feature type="region of interest" description="Disordered" evidence="1">
    <location>
        <begin position="8"/>
        <end position="39"/>
    </location>
</feature>
<feature type="compositionally biased region" description="Polar residues" evidence="1">
    <location>
        <begin position="290"/>
        <end position="303"/>
    </location>
</feature>
<keyword evidence="3" id="KW-1185">Reference proteome</keyword>
<feature type="compositionally biased region" description="Basic and acidic residues" evidence="1">
    <location>
        <begin position="59"/>
        <end position="71"/>
    </location>
</feature>
<comment type="caution">
    <text evidence="2">The sequence shown here is derived from an EMBL/GenBank/DDBJ whole genome shotgun (WGS) entry which is preliminary data.</text>
</comment>
<feature type="region of interest" description="Disordered" evidence="1">
    <location>
        <begin position="242"/>
        <end position="303"/>
    </location>
</feature>
<evidence type="ECO:0000313" key="3">
    <source>
        <dbReference type="Proteomes" id="UP000559027"/>
    </source>
</evidence>